<dbReference type="PANTHER" id="PTHR13767">
    <property type="entry name" value="TRNA-PSEUDOURIDINE SYNTHASE"/>
    <property type="match status" value="1"/>
</dbReference>
<feature type="active site" description="Nucleophile" evidence="5">
    <location>
        <position position="50"/>
    </location>
</feature>
<evidence type="ECO:0000259" key="7">
    <source>
        <dbReference type="Pfam" id="PF09142"/>
    </source>
</evidence>
<evidence type="ECO:0000259" key="6">
    <source>
        <dbReference type="Pfam" id="PF01509"/>
    </source>
</evidence>
<protein>
    <recommendedName>
        <fullName evidence="5">tRNA pseudouridine synthase B</fullName>
        <ecNumber evidence="5">5.4.99.25</ecNumber>
    </recommendedName>
    <alternativeName>
        <fullName evidence="5">tRNA pseudouridine(55) synthase</fullName>
        <shortName evidence="5">Psi55 synthase</shortName>
    </alternativeName>
    <alternativeName>
        <fullName evidence="5">tRNA pseudouridylate synthase</fullName>
    </alternativeName>
    <alternativeName>
        <fullName evidence="5">tRNA-uridine isomerase</fullName>
    </alternativeName>
</protein>
<dbReference type="GO" id="GO:0003723">
    <property type="term" value="F:RNA binding"/>
    <property type="evidence" value="ECO:0007669"/>
    <property type="project" value="InterPro"/>
</dbReference>
<keyword evidence="9" id="KW-1185">Reference proteome</keyword>
<dbReference type="NCBIfam" id="TIGR00431">
    <property type="entry name" value="TruB"/>
    <property type="match status" value="1"/>
</dbReference>
<evidence type="ECO:0000313" key="8">
    <source>
        <dbReference type="EMBL" id="QDV72417.1"/>
    </source>
</evidence>
<evidence type="ECO:0000313" key="9">
    <source>
        <dbReference type="Proteomes" id="UP000316426"/>
    </source>
</evidence>
<dbReference type="GO" id="GO:0160148">
    <property type="term" value="F:tRNA pseudouridine(55) synthase activity"/>
    <property type="evidence" value="ECO:0007669"/>
    <property type="project" value="UniProtKB-EC"/>
</dbReference>
<evidence type="ECO:0000256" key="5">
    <source>
        <dbReference type="HAMAP-Rule" id="MF_01080"/>
    </source>
</evidence>
<evidence type="ECO:0000256" key="1">
    <source>
        <dbReference type="ARBA" id="ARBA00000385"/>
    </source>
</evidence>
<keyword evidence="3 5" id="KW-0819">tRNA processing</keyword>
<name>A0A518K3R8_9BACT</name>
<dbReference type="InterPro" id="IPR014780">
    <property type="entry name" value="tRNA_psdUridine_synth_TruB"/>
</dbReference>
<proteinExistence type="inferred from homology"/>
<reference evidence="8 9" key="1">
    <citation type="submission" date="2019-02" db="EMBL/GenBank/DDBJ databases">
        <title>Deep-cultivation of Planctomycetes and their phenomic and genomic characterization uncovers novel biology.</title>
        <authorList>
            <person name="Wiegand S."/>
            <person name="Jogler M."/>
            <person name="Boedeker C."/>
            <person name="Pinto D."/>
            <person name="Vollmers J."/>
            <person name="Rivas-Marin E."/>
            <person name="Kohn T."/>
            <person name="Peeters S.H."/>
            <person name="Heuer A."/>
            <person name="Rast P."/>
            <person name="Oberbeckmann S."/>
            <person name="Bunk B."/>
            <person name="Jeske O."/>
            <person name="Meyerdierks A."/>
            <person name="Storesund J.E."/>
            <person name="Kallscheuer N."/>
            <person name="Luecker S."/>
            <person name="Lage O.M."/>
            <person name="Pohl T."/>
            <person name="Merkel B.J."/>
            <person name="Hornburger P."/>
            <person name="Mueller R.-W."/>
            <person name="Bruemmer F."/>
            <person name="Labrenz M."/>
            <person name="Spormann A.M."/>
            <person name="Op den Camp H."/>
            <person name="Overmann J."/>
            <person name="Amann R."/>
            <person name="Jetten M.S.M."/>
            <person name="Mascher T."/>
            <person name="Medema M.H."/>
            <person name="Devos D.P."/>
            <person name="Kaster A.-K."/>
            <person name="Ovreas L."/>
            <person name="Rohde M."/>
            <person name="Galperin M.Y."/>
            <person name="Jogler C."/>
        </authorList>
    </citation>
    <scope>NUCLEOTIDE SEQUENCE [LARGE SCALE GENOMIC DNA]</scope>
    <source>
        <strain evidence="8 9">Spa11</strain>
    </source>
</reference>
<dbReference type="RefSeq" id="WP_145107197.1">
    <property type="nucleotide sequence ID" value="NZ_CP036349.1"/>
</dbReference>
<evidence type="ECO:0000256" key="4">
    <source>
        <dbReference type="ARBA" id="ARBA00023235"/>
    </source>
</evidence>
<dbReference type="GO" id="GO:1990481">
    <property type="term" value="P:mRNA pseudouridine synthesis"/>
    <property type="evidence" value="ECO:0007669"/>
    <property type="project" value="TreeGrafter"/>
</dbReference>
<keyword evidence="4 5" id="KW-0413">Isomerase</keyword>
<comment type="similarity">
    <text evidence="2 5">Belongs to the pseudouridine synthase TruB family. Type 1 subfamily.</text>
</comment>
<dbReference type="InterPro" id="IPR002501">
    <property type="entry name" value="PsdUridine_synth_N"/>
</dbReference>
<gene>
    <name evidence="5 8" type="primary">truB</name>
    <name evidence="8" type="ORF">Spa11_05920</name>
</gene>
<dbReference type="Gene3D" id="2.30.130.10">
    <property type="entry name" value="PUA domain"/>
    <property type="match status" value="1"/>
</dbReference>
<dbReference type="HAMAP" id="MF_01080">
    <property type="entry name" value="TruB_bact"/>
    <property type="match status" value="1"/>
</dbReference>
<accession>A0A518K3R8</accession>
<dbReference type="CDD" id="cd02573">
    <property type="entry name" value="PseudoU_synth_EcTruB"/>
    <property type="match status" value="1"/>
</dbReference>
<comment type="catalytic activity">
    <reaction evidence="1 5">
        <text>uridine(55) in tRNA = pseudouridine(55) in tRNA</text>
        <dbReference type="Rhea" id="RHEA:42532"/>
        <dbReference type="Rhea" id="RHEA-COMP:10101"/>
        <dbReference type="Rhea" id="RHEA-COMP:10102"/>
        <dbReference type="ChEBI" id="CHEBI:65314"/>
        <dbReference type="ChEBI" id="CHEBI:65315"/>
        <dbReference type="EC" id="5.4.99.25"/>
    </reaction>
</comment>
<dbReference type="PANTHER" id="PTHR13767:SF2">
    <property type="entry name" value="PSEUDOURIDYLATE SYNTHASE TRUB1"/>
    <property type="match status" value="1"/>
</dbReference>
<dbReference type="AlphaFoldDB" id="A0A518K3R8"/>
<dbReference type="Gene3D" id="3.30.2350.10">
    <property type="entry name" value="Pseudouridine synthase"/>
    <property type="match status" value="1"/>
</dbReference>
<organism evidence="8 9">
    <name type="scientific">Botrimarina mediterranea</name>
    <dbReference type="NCBI Taxonomy" id="2528022"/>
    <lineage>
        <taxon>Bacteria</taxon>
        <taxon>Pseudomonadati</taxon>
        <taxon>Planctomycetota</taxon>
        <taxon>Planctomycetia</taxon>
        <taxon>Pirellulales</taxon>
        <taxon>Lacipirellulaceae</taxon>
        <taxon>Botrimarina</taxon>
    </lineage>
</organism>
<dbReference type="EC" id="5.4.99.25" evidence="5"/>
<dbReference type="SUPFAM" id="SSF55120">
    <property type="entry name" value="Pseudouridine synthase"/>
    <property type="match status" value="1"/>
</dbReference>
<feature type="domain" description="tRNA pseudouridine synthase II TruB subfamily 2 C-terminal" evidence="7">
    <location>
        <begin position="242"/>
        <end position="298"/>
    </location>
</feature>
<comment type="function">
    <text evidence="5">Responsible for synthesis of pseudouridine from uracil-55 in the psi GC loop of transfer RNAs.</text>
</comment>
<evidence type="ECO:0000256" key="2">
    <source>
        <dbReference type="ARBA" id="ARBA00005642"/>
    </source>
</evidence>
<dbReference type="InterPro" id="IPR036974">
    <property type="entry name" value="PUA_sf"/>
</dbReference>
<dbReference type="Pfam" id="PF01509">
    <property type="entry name" value="TruB_N"/>
    <property type="match status" value="1"/>
</dbReference>
<evidence type="ECO:0000256" key="3">
    <source>
        <dbReference type="ARBA" id="ARBA00022694"/>
    </source>
</evidence>
<feature type="domain" description="Pseudouridine synthase II N-terminal" evidence="6">
    <location>
        <begin position="39"/>
        <end position="183"/>
    </location>
</feature>
<dbReference type="EMBL" id="CP036349">
    <property type="protein sequence ID" value="QDV72417.1"/>
    <property type="molecule type" value="Genomic_DNA"/>
</dbReference>
<dbReference type="GO" id="GO:0031119">
    <property type="term" value="P:tRNA pseudouridine synthesis"/>
    <property type="evidence" value="ECO:0007669"/>
    <property type="project" value="UniProtKB-UniRule"/>
</dbReference>
<dbReference type="Proteomes" id="UP000316426">
    <property type="component" value="Chromosome"/>
</dbReference>
<sequence length="299" mass="32507">MASLFGLLNINKPAGVTSRDVVNRVQWLLKQHAKATGEKAAKVGHAGTLDPIATGVLVLCVGPATRLIEQVQRQPKRYRGTFLLGRRSPSDDIELPSEELPDAPIPTLAEIEAALPNFVGEIEQTPPAYSAIKIGGEKAYDLARAGAAPDMQPRRIRVHELSAVRYEYPELVLDIHCGSGTYVRAIGRDLANSLGTAAVMSALERTEIGEFRVEDALHMDALDEETVTALLLPAALAVSNLPRIEVSYTEVQELHNGRFLDRPKAPRGDEMAAFDASGRLIALMKPRGNGRLQPTHVFK</sequence>
<dbReference type="InterPro" id="IPR015225">
    <property type="entry name" value="tRNA_psdUridine_synth_fam2_C"/>
</dbReference>
<dbReference type="KEGG" id="bmei:Spa11_05920"/>
<dbReference type="Pfam" id="PF09142">
    <property type="entry name" value="TruB_C"/>
    <property type="match status" value="1"/>
</dbReference>
<dbReference type="InterPro" id="IPR020103">
    <property type="entry name" value="PsdUridine_synth_cat_dom_sf"/>
</dbReference>